<proteinExistence type="predicted"/>
<dbReference type="PANTHER" id="PTHR37262">
    <property type="entry name" value="PROTEIN PEP-RELATED DEVELOPMENT ARRESTED 1, CHLOROPLASTIC"/>
    <property type="match status" value="1"/>
</dbReference>
<dbReference type="PANTHER" id="PTHR37262:SF1">
    <property type="entry name" value="PROTEIN PEP-RELATED DEVELOPMENT ARRESTED 1, CHLOROPLASTIC"/>
    <property type="match status" value="1"/>
</dbReference>
<dbReference type="AlphaFoldDB" id="A0ABC8V5E3"/>
<organism evidence="1 2">
    <name type="scientific">Ilex paraguariensis</name>
    <name type="common">yerba mate</name>
    <dbReference type="NCBI Taxonomy" id="185542"/>
    <lineage>
        <taxon>Eukaryota</taxon>
        <taxon>Viridiplantae</taxon>
        <taxon>Streptophyta</taxon>
        <taxon>Embryophyta</taxon>
        <taxon>Tracheophyta</taxon>
        <taxon>Spermatophyta</taxon>
        <taxon>Magnoliopsida</taxon>
        <taxon>eudicotyledons</taxon>
        <taxon>Gunneridae</taxon>
        <taxon>Pentapetalae</taxon>
        <taxon>asterids</taxon>
        <taxon>campanulids</taxon>
        <taxon>Aquifoliales</taxon>
        <taxon>Aquifoliaceae</taxon>
        <taxon>Ilex</taxon>
    </lineage>
</organism>
<keyword evidence="2" id="KW-1185">Reference proteome</keyword>
<reference evidence="1 2" key="1">
    <citation type="submission" date="2024-02" db="EMBL/GenBank/DDBJ databases">
        <authorList>
            <person name="Vignale AGUSTIN F."/>
            <person name="Sosa J E."/>
            <person name="Modenutti C."/>
        </authorList>
    </citation>
    <scope>NUCLEOTIDE SEQUENCE [LARGE SCALE GENOMIC DNA]</scope>
</reference>
<dbReference type="EMBL" id="CAUOFW020010513">
    <property type="protein sequence ID" value="CAK9188566.1"/>
    <property type="molecule type" value="Genomic_DNA"/>
</dbReference>
<name>A0ABC8V5E3_9AQUA</name>
<accession>A0ABC8V5E3</accession>
<sequence length="173" mass="19768">MASPLSSTISYSNLLSHRFFFFTVPPSSYFPTHHHYHKQWSLNQPRNRRFLALCASYEVGGGFSPEELNMQDRTTRKQEQDNEKLDASQYEALFKGGEQVTSVLEEMIKLLEDMNMDEASEEVAVQLAAQGVIGKRVDQMESGFMMALDYMIQLAEKDQDHKEDGSGNSWCNL</sequence>
<dbReference type="Proteomes" id="UP001642360">
    <property type="component" value="Unassembled WGS sequence"/>
</dbReference>
<gene>
    <name evidence="1" type="ORF">ILEXP_LOCUS59257</name>
</gene>
<comment type="caution">
    <text evidence="1">The sequence shown here is derived from an EMBL/GenBank/DDBJ whole genome shotgun (WGS) entry which is preliminary data.</text>
</comment>
<evidence type="ECO:0000313" key="2">
    <source>
        <dbReference type="Proteomes" id="UP001642360"/>
    </source>
</evidence>
<dbReference type="InterPro" id="IPR038961">
    <property type="entry name" value="PRDA1"/>
</dbReference>
<evidence type="ECO:0000313" key="1">
    <source>
        <dbReference type="EMBL" id="CAK9188566.1"/>
    </source>
</evidence>
<protein>
    <submittedName>
        <fullName evidence="1">Uncharacterized protein</fullName>
    </submittedName>
</protein>